<gene>
    <name evidence="1" type="ORF">NOV72_02104</name>
</gene>
<organism evidence="1 2">
    <name type="scientific">Caballeronia novacaledonica</name>
    <dbReference type="NCBI Taxonomy" id="1544861"/>
    <lineage>
        <taxon>Bacteria</taxon>
        <taxon>Pseudomonadati</taxon>
        <taxon>Pseudomonadota</taxon>
        <taxon>Betaproteobacteria</taxon>
        <taxon>Burkholderiales</taxon>
        <taxon>Burkholderiaceae</taxon>
        <taxon>Caballeronia</taxon>
    </lineage>
</organism>
<accession>A0A2U3I3Z5</accession>
<reference evidence="2" key="1">
    <citation type="submission" date="2018-01" db="EMBL/GenBank/DDBJ databases">
        <authorList>
            <person name="Peeters C."/>
        </authorList>
    </citation>
    <scope>NUCLEOTIDE SEQUENCE [LARGE SCALE GENOMIC DNA]</scope>
</reference>
<name>A0A2U3I3Z5_9BURK</name>
<dbReference type="AlphaFoldDB" id="A0A2U3I3Z5"/>
<keyword evidence="2" id="KW-1185">Reference proteome</keyword>
<evidence type="ECO:0000313" key="2">
    <source>
        <dbReference type="Proteomes" id="UP000238169"/>
    </source>
</evidence>
<dbReference type="EMBL" id="OGTP01000005">
    <property type="protein sequence ID" value="SPB14873.1"/>
    <property type="molecule type" value="Genomic_DNA"/>
</dbReference>
<sequence>MFFSSYPDAERAHARADAFRAATLDDWLEALTKAIKEGVTFVSRRCTTPTNVLVDIITGSDHPTSDDLLPQHCLSGFPCTSIDNMAVALLEVTPGNAVCEQEVSLFVQYQGDTTFDDLRLRKKSCHQEDDATCHFADDI</sequence>
<proteinExistence type="predicted"/>
<dbReference type="Proteomes" id="UP000238169">
    <property type="component" value="Unassembled WGS sequence"/>
</dbReference>
<evidence type="ECO:0000313" key="1">
    <source>
        <dbReference type="EMBL" id="SPB14873.1"/>
    </source>
</evidence>
<protein>
    <submittedName>
        <fullName evidence="1">Uncharacterized protein</fullName>
    </submittedName>
</protein>